<accession>A0A1I1CMV1</accession>
<feature type="compositionally biased region" description="Acidic residues" evidence="1">
    <location>
        <begin position="73"/>
        <end position="83"/>
    </location>
</feature>
<feature type="region of interest" description="Disordered" evidence="1">
    <location>
        <begin position="1"/>
        <end position="83"/>
    </location>
</feature>
<evidence type="ECO:0000313" key="2">
    <source>
        <dbReference type="EMBL" id="SFB64035.1"/>
    </source>
</evidence>
<name>A0A1I1CMV1_9PSEU</name>
<dbReference type="RefSeq" id="WP_091679801.1">
    <property type="nucleotide sequence ID" value="NZ_FOKG01000039.1"/>
</dbReference>
<keyword evidence="3" id="KW-1185">Reference proteome</keyword>
<organism evidence="2 3">
    <name type="scientific">Amycolatopsis marina</name>
    <dbReference type="NCBI Taxonomy" id="490629"/>
    <lineage>
        <taxon>Bacteria</taxon>
        <taxon>Bacillati</taxon>
        <taxon>Actinomycetota</taxon>
        <taxon>Actinomycetes</taxon>
        <taxon>Pseudonocardiales</taxon>
        <taxon>Pseudonocardiaceae</taxon>
        <taxon>Amycolatopsis</taxon>
    </lineage>
</organism>
<sequence>MYPSDERGHGQGADEADPAGDGVPAVPSTDVPTPPGRDIGIGRTEDVGPPANTDEISPPRKRKRAPETPGTVDGEESVPEPPD</sequence>
<dbReference type="EMBL" id="FOKG01000039">
    <property type="protein sequence ID" value="SFB64035.1"/>
    <property type="molecule type" value="Genomic_DNA"/>
</dbReference>
<evidence type="ECO:0000313" key="3">
    <source>
        <dbReference type="Proteomes" id="UP000243799"/>
    </source>
</evidence>
<gene>
    <name evidence="2" type="ORF">SAMN05216266_13927</name>
</gene>
<dbReference type="AlphaFoldDB" id="A0A1I1CMV1"/>
<dbReference type="Proteomes" id="UP000243799">
    <property type="component" value="Unassembled WGS sequence"/>
</dbReference>
<evidence type="ECO:0000256" key="1">
    <source>
        <dbReference type="SAM" id="MobiDB-lite"/>
    </source>
</evidence>
<protein>
    <submittedName>
        <fullName evidence="2">Uncharacterized protein</fullName>
    </submittedName>
</protein>
<reference evidence="3" key="1">
    <citation type="submission" date="2016-10" db="EMBL/GenBank/DDBJ databases">
        <authorList>
            <person name="Varghese N."/>
            <person name="Submissions S."/>
        </authorList>
    </citation>
    <scope>NUCLEOTIDE SEQUENCE [LARGE SCALE GENOMIC DNA]</scope>
    <source>
        <strain evidence="3">CGMCC 4.3568</strain>
    </source>
</reference>
<proteinExistence type="predicted"/>